<dbReference type="NCBIfam" id="TIGR01254">
    <property type="entry name" value="sfuA"/>
    <property type="match status" value="1"/>
</dbReference>
<dbReference type="OrthoDB" id="5412681at2"/>
<dbReference type="GO" id="GO:0030288">
    <property type="term" value="C:outer membrane-bounded periplasmic space"/>
    <property type="evidence" value="ECO:0007669"/>
    <property type="project" value="TreeGrafter"/>
</dbReference>
<keyword evidence="1 2" id="KW-0732">Signal</keyword>
<dbReference type="GO" id="GO:0030975">
    <property type="term" value="F:thiamine binding"/>
    <property type="evidence" value="ECO:0007669"/>
    <property type="project" value="InterPro"/>
</dbReference>
<dbReference type="PANTHER" id="PTHR30006:SF2">
    <property type="entry name" value="ABC TRANSPORTER SUBSTRATE-BINDING PROTEIN"/>
    <property type="match status" value="1"/>
</dbReference>
<accession>A0A3G9IZF0</accession>
<name>A0A3G9IZF0_9ACTN</name>
<sequence length="356" mass="37044">MRLFTHTRPILTTAVLGLATTALAACGSSSPTTVPPAKIKSVVLVTHDSWVMPKAVLADFTKKTGYVVTVRASGDAGLLTNKLILSAGNPDGDVSFGVDNTLGSRALSNNVFAAYTPSSIPAGVAAYNLAGDNGSHLTPVDHSAVCVDVDLDWFKAHKLAVPTGLDDLIKPAYKNLLVTESAAASSPGTAFLLATIAAKGTGWQDYWKALLANGTQVAADWTAAYEGGFTQGGGKGTRPIVVSYNSDPAAAVSNGQTSIGVVKSTCFGQVEYAGVLAGAKNAPGAQAFIDFLLTPEVQKELPGSMYVFPVVDGVALPSDWTKFAYQPTQTLTVPAADIAANRDQWLQTWNDIVSTH</sequence>
<dbReference type="InterPro" id="IPR005948">
    <property type="entry name" value="ThiB-like"/>
</dbReference>
<evidence type="ECO:0000313" key="3">
    <source>
        <dbReference type="EMBL" id="BBH17773.1"/>
    </source>
</evidence>
<dbReference type="SUPFAM" id="SSF53850">
    <property type="entry name" value="Periplasmic binding protein-like II"/>
    <property type="match status" value="1"/>
</dbReference>
<evidence type="ECO:0000256" key="1">
    <source>
        <dbReference type="ARBA" id="ARBA00022729"/>
    </source>
</evidence>
<dbReference type="EMBL" id="AP019307">
    <property type="protein sequence ID" value="BBH17773.1"/>
    <property type="molecule type" value="Genomic_DNA"/>
</dbReference>
<dbReference type="GO" id="GO:0030976">
    <property type="term" value="F:thiamine pyrophosphate binding"/>
    <property type="evidence" value="ECO:0007669"/>
    <property type="project" value="TreeGrafter"/>
</dbReference>
<organism evidence="3 4">
    <name type="scientific">Nocardioides baekrokdamisoli</name>
    <dbReference type="NCBI Taxonomy" id="1804624"/>
    <lineage>
        <taxon>Bacteria</taxon>
        <taxon>Bacillati</taxon>
        <taxon>Actinomycetota</taxon>
        <taxon>Actinomycetes</taxon>
        <taxon>Propionibacteriales</taxon>
        <taxon>Nocardioidaceae</taxon>
        <taxon>Nocardioides</taxon>
    </lineage>
</organism>
<feature type="chain" id="PRO_5018291100" evidence="2">
    <location>
        <begin position="25"/>
        <end position="356"/>
    </location>
</feature>
<proteinExistence type="predicted"/>
<keyword evidence="4" id="KW-1185">Reference proteome</keyword>
<protein>
    <submittedName>
        <fullName evidence="3">Thiamine ABC transporter substrate-binding protein</fullName>
    </submittedName>
</protein>
<dbReference type="RefSeq" id="WP_125569171.1">
    <property type="nucleotide sequence ID" value="NZ_AP019307.1"/>
</dbReference>
<dbReference type="KEGG" id="nbe:Back2_20600"/>
<dbReference type="PROSITE" id="PS51257">
    <property type="entry name" value="PROKAR_LIPOPROTEIN"/>
    <property type="match status" value="1"/>
</dbReference>
<evidence type="ECO:0000313" key="4">
    <source>
        <dbReference type="Proteomes" id="UP000271573"/>
    </source>
</evidence>
<dbReference type="Pfam" id="PF13343">
    <property type="entry name" value="SBP_bac_6"/>
    <property type="match status" value="1"/>
</dbReference>
<dbReference type="GO" id="GO:0015888">
    <property type="term" value="P:thiamine transport"/>
    <property type="evidence" value="ECO:0007669"/>
    <property type="project" value="InterPro"/>
</dbReference>
<evidence type="ECO:0000256" key="2">
    <source>
        <dbReference type="SAM" id="SignalP"/>
    </source>
</evidence>
<reference evidence="3 4" key="1">
    <citation type="submission" date="2018-11" db="EMBL/GenBank/DDBJ databases">
        <title>Complete genome sequence of Nocardioides baekrokdamisoli strain KCTC 39748.</title>
        <authorList>
            <person name="Kang S.W."/>
            <person name="Lee K.C."/>
            <person name="Kim K.K."/>
            <person name="Kim J.S."/>
            <person name="Kim D.S."/>
            <person name="Ko S.H."/>
            <person name="Yang S.H."/>
            <person name="Shin Y.K."/>
            <person name="Lee J.S."/>
        </authorList>
    </citation>
    <scope>NUCLEOTIDE SEQUENCE [LARGE SCALE GENOMIC DNA]</scope>
    <source>
        <strain evidence="3 4">KCTC 39748</strain>
    </source>
</reference>
<dbReference type="AlphaFoldDB" id="A0A3G9IZF0"/>
<feature type="signal peptide" evidence="2">
    <location>
        <begin position="1"/>
        <end position="24"/>
    </location>
</feature>
<dbReference type="PANTHER" id="PTHR30006">
    <property type="entry name" value="THIAMINE-BINDING PERIPLASMIC PROTEIN-RELATED"/>
    <property type="match status" value="1"/>
</dbReference>
<gene>
    <name evidence="3" type="ORF">Back2_20600</name>
</gene>
<dbReference type="Gene3D" id="3.40.190.10">
    <property type="entry name" value="Periplasmic binding protein-like II"/>
    <property type="match status" value="2"/>
</dbReference>
<dbReference type="Proteomes" id="UP000271573">
    <property type="component" value="Chromosome"/>
</dbReference>